<keyword evidence="4 7" id="KW-0808">Transferase</keyword>
<name>A0A7C9ACT1_OPUST</name>
<keyword evidence="5" id="KW-0812">Transmembrane</keyword>
<dbReference type="EC" id="2.4.1.-" evidence="5"/>
<organism evidence="7">
    <name type="scientific">Opuntia streptacantha</name>
    <name type="common">Prickly pear cactus</name>
    <name type="synonym">Opuntia cardona</name>
    <dbReference type="NCBI Taxonomy" id="393608"/>
    <lineage>
        <taxon>Eukaryota</taxon>
        <taxon>Viridiplantae</taxon>
        <taxon>Streptophyta</taxon>
        <taxon>Embryophyta</taxon>
        <taxon>Tracheophyta</taxon>
        <taxon>Spermatophyta</taxon>
        <taxon>Magnoliopsida</taxon>
        <taxon>eudicotyledons</taxon>
        <taxon>Gunneridae</taxon>
        <taxon>Pentapetalae</taxon>
        <taxon>Caryophyllales</taxon>
        <taxon>Cactineae</taxon>
        <taxon>Cactaceae</taxon>
        <taxon>Opuntioideae</taxon>
        <taxon>Opuntia</taxon>
    </lineage>
</organism>
<proteinExistence type="inferred from homology"/>
<evidence type="ECO:0000256" key="5">
    <source>
        <dbReference type="RuleBase" id="RU362027"/>
    </source>
</evidence>
<keyword evidence="5" id="KW-0333">Golgi apparatus</keyword>
<dbReference type="UniPathway" id="UPA00845"/>
<dbReference type="GO" id="GO:0047262">
    <property type="term" value="F:polygalacturonate 4-alpha-galacturonosyltransferase activity"/>
    <property type="evidence" value="ECO:0007669"/>
    <property type="project" value="InterPro"/>
</dbReference>
<keyword evidence="5" id="KW-0961">Cell wall biogenesis/degradation</keyword>
<sequence length="675" mass="77275">MAIKRGLLGTPTPRTRTNASWLRPSAVVAFFFVVLLLPLVFFVARGLYLSESSNKSGGSFEQNVDWRQRLAVQHLKSFLSKEDVNVISANVKDLGPLSLDTFKRNNGSASWKVVGQENLGDTPVEAKSKETYGKQDSSRSKQGDHSAVVDSPAVQTRRRLREKRREKRAADLVKQDDETVMKLENAAIQRSKSVDTAVLGKYNIWRKENENENTDSTVRLMRDQMIMARVYLSIAKMKNKPDLLQELQNRLKESQRALGDVTNDADLSSSASEKIKAMGQVLSKAREQLYDCKLVTGKLRAMLQSAEDQVRSFKKQSTFLSQLAAKTIPNGIHCLAMRLTIDYYLLSPEKRKFPNKENLENPNLYHYALFSDNVLAASVVVNSTIVNAKEPEKHVFHLVTDKLNFGAMNMWFLLNPPGKATIHVENVDEFKWLNSSYCPVLRQLESAAMKEYYFKADHAATSSGASNLKYRNPKYLSMLNHLRFYLPQIYPKLDKILFLDDDIVVQKDLTPLWSVDLHGKVNGAVETCGESFHRFDKYLNFSNPHISRNFDPSACGWAYGMNLFDLKEWKKRDITGIYHKWQNMNEDRTLWKLGTLPPGLITFYGLTHPLEKSWHVLGLGYNPSVNRADIDNAAVIHYNGNMKPWLEIAMTKYRSYWTKYIKYDHPYLRRCKLSD</sequence>
<keyword evidence="3 5" id="KW-0328">Glycosyltransferase</keyword>
<dbReference type="Pfam" id="PF01501">
    <property type="entry name" value="Glyco_transf_8"/>
    <property type="match status" value="1"/>
</dbReference>
<dbReference type="PANTHER" id="PTHR32116">
    <property type="entry name" value="GALACTURONOSYLTRANSFERASE 4-RELATED"/>
    <property type="match status" value="1"/>
</dbReference>
<feature type="region of interest" description="Disordered" evidence="6">
    <location>
        <begin position="120"/>
        <end position="169"/>
    </location>
</feature>
<dbReference type="GO" id="GO:0045489">
    <property type="term" value="P:pectin biosynthetic process"/>
    <property type="evidence" value="ECO:0007669"/>
    <property type="project" value="UniProtKB-UniPathway"/>
</dbReference>
<dbReference type="SUPFAM" id="SSF53448">
    <property type="entry name" value="Nucleotide-diphospho-sugar transferases"/>
    <property type="match status" value="1"/>
</dbReference>
<dbReference type="AlphaFoldDB" id="A0A7C9ACT1"/>
<feature type="transmembrane region" description="Helical" evidence="5">
    <location>
        <begin position="21"/>
        <end position="44"/>
    </location>
</feature>
<reference evidence="7" key="2">
    <citation type="submission" date="2020-07" db="EMBL/GenBank/DDBJ databases">
        <authorList>
            <person name="Vera ALvarez R."/>
            <person name="Arias-Moreno D.M."/>
            <person name="Jimenez-Jacinto V."/>
            <person name="Jimenez-Bremont J.F."/>
            <person name="Swaminathan K."/>
            <person name="Moose S.P."/>
            <person name="Guerrero-Gonzalez M.L."/>
            <person name="Marino-Ramirez L."/>
            <person name="Landsman D."/>
            <person name="Rodriguez-Kessler M."/>
            <person name="Delgado-Sanchez P."/>
        </authorList>
    </citation>
    <scope>NUCLEOTIDE SEQUENCE</scope>
    <source>
        <tissue evidence="7">Cladode</tissue>
    </source>
</reference>
<evidence type="ECO:0000313" key="7">
    <source>
        <dbReference type="EMBL" id="MBA4665292.1"/>
    </source>
</evidence>
<dbReference type="EMBL" id="GISG01226828">
    <property type="protein sequence ID" value="MBA4665292.1"/>
    <property type="molecule type" value="Transcribed_RNA"/>
</dbReference>
<dbReference type="GO" id="GO:0000139">
    <property type="term" value="C:Golgi membrane"/>
    <property type="evidence" value="ECO:0007669"/>
    <property type="project" value="UniProtKB-SubCell"/>
</dbReference>
<dbReference type="InterPro" id="IPR002495">
    <property type="entry name" value="Glyco_trans_8"/>
</dbReference>
<evidence type="ECO:0000256" key="4">
    <source>
        <dbReference type="ARBA" id="ARBA00022679"/>
    </source>
</evidence>
<comment type="pathway">
    <text evidence="1 5">Glycan metabolism; pectin biosynthesis.</text>
</comment>
<keyword evidence="5" id="KW-0472">Membrane</keyword>
<dbReference type="GO" id="GO:0071555">
    <property type="term" value="P:cell wall organization"/>
    <property type="evidence" value="ECO:0007669"/>
    <property type="project" value="UniProtKB-KW"/>
</dbReference>
<dbReference type="InterPro" id="IPR029044">
    <property type="entry name" value="Nucleotide-diphossugar_trans"/>
</dbReference>
<dbReference type="InterPro" id="IPR029993">
    <property type="entry name" value="GAUT"/>
</dbReference>
<dbReference type="Pfam" id="PF25557">
    <property type="entry name" value="GAUT_1"/>
    <property type="match status" value="1"/>
</dbReference>
<evidence type="ECO:0000256" key="3">
    <source>
        <dbReference type="ARBA" id="ARBA00022676"/>
    </source>
</evidence>
<keyword evidence="5" id="KW-1133">Transmembrane helix</keyword>
<evidence type="ECO:0000256" key="6">
    <source>
        <dbReference type="SAM" id="MobiDB-lite"/>
    </source>
</evidence>
<dbReference type="PANTHER" id="PTHR32116:SF4">
    <property type="entry name" value="POLYGALACTURONATE 4-ALPHA-GALACTURONOSYLTRANSFERASE"/>
    <property type="match status" value="1"/>
</dbReference>
<comment type="similarity">
    <text evidence="2 5">Belongs to the glycosyltransferase 8 family.</text>
</comment>
<accession>A0A7C9ACT1</accession>
<evidence type="ECO:0000256" key="2">
    <source>
        <dbReference type="ARBA" id="ARBA00006351"/>
    </source>
</evidence>
<feature type="compositionally biased region" description="Basic and acidic residues" evidence="6">
    <location>
        <begin position="124"/>
        <end position="144"/>
    </location>
</feature>
<dbReference type="Gene3D" id="3.90.550.10">
    <property type="entry name" value="Spore Coat Polysaccharide Biosynthesis Protein SpsA, Chain A"/>
    <property type="match status" value="1"/>
</dbReference>
<feature type="compositionally biased region" description="Basic residues" evidence="6">
    <location>
        <begin position="156"/>
        <end position="167"/>
    </location>
</feature>
<comment type="subcellular location">
    <subcellularLocation>
        <location evidence="5">Golgi apparatus membrane</location>
        <topology evidence="5">Single-pass type II membrane protein</topology>
    </subcellularLocation>
</comment>
<reference evidence="7" key="1">
    <citation type="journal article" date="2013" name="J. Plant Res.">
        <title>Effect of fungi and light on seed germination of three Opuntia species from semiarid lands of central Mexico.</title>
        <authorList>
            <person name="Delgado-Sanchez P."/>
            <person name="Jimenez-Bremont J.F."/>
            <person name="Guerrero-Gonzalez Mde L."/>
            <person name="Flores J."/>
        </authorList>
    </citation>
    <scope>NUCLEOTIDE SEQUENCE</scope>
    <source>
        <tissue evidence="7">Cladode</tissue>
    </source>
</reference>
<dbReference type="CDD" id="cd06429">
    <property type="entry name" value="GT8_like_1"/>
    <property type="match status" value="1"/>
</dbReference>
<protein>
    <recommendedName>
        <fullName evidence="5">Hexosyltransferase</fullName>
        <ecNumber evidence="5">2.4.1.-</ecNumber>
    </recommendedName>
</protein>
<evidence type="ECO:0000256" key="1">
    <source>
        <dbReference type="ARBA" id="ARBA00004877"/>
    </source>
</evidence>